<protein>
    <submittedName>
        <fullName evidence="2">Uncharacterized protein</fullName>
    </submittedName>
</protein>
<dbReference type="InterPro" id="IPR011042">
    <property type="entry name" value="6-blade_b-propeller_TolB-like"/>
</dbReference>
<evidence type="ECO:0000313" key="3">
    <source>
        <dbReference type="Proteomes" id="UP000433309"/>
    </source>
</evidence>
<dbReference type="AlphaFoldDB" id="A0A6I2L982"/>
<dbReference type="SUPFAM" id="SSF63829">
    <property type="entry name" value="Calcium-dependent phosphotriesterase"/>
    <property type="match status" value="2"/>
</dbReference>
<dbReference type="Proteomes" id="UP000433309">
    <property type="component" value="Unassembled WGS sequence"/>
</dbReference>
<evidence type="ECO:0000256" key="1">
    <source>
        <dbReference type="SAM" id="SignalP"/>
    </source>
</evidence>
<gene>
    <name evidence="2" type="ORF">GJ699_32985</name>
</gene>
<name>A0A6I2L982_9BURK</name>
<dbReference type="EMBL" id="WKJK01000037">
    <property type="protein sequence ID" value="MRW94791.1"/>
    <property type="molecule type" value="Genomic_DNA"/>
</dbReference>
<dbReference type="PANTHER" id="PTHR13833:SF71">
    <property type="entry name" value="NHL DOMAIN-CONTAINING PROTEIN"/>
    <property type="match status" value="1"/>
</dbReference>
<feature type="chain" id="PRO_5026196606" evidence="1">
    <location>
        <begin position="23"/>
        <end position="695"/>
    </location>
</feature>
<feature type="signal peptide" evidence="1">
    <location>
        <begin position="1"/>
        <end position="22"/>
    </location>
</feature>
<proteinExistence type="predicted"/>
<dbReference type="PANTHER" id="PTHR13833">
    <property type="match status" value="1"/>
</dbReference>
<reference evidence="2 3" key="1">
    <citation type="submission" date="2019-11" db="EMBL/GenBank/DDBJ databases">
        <title>Novel species isolated from a subtropical stream in China.</title>
        <authorList>
            <person name="Lu H."/>
        </authorList>
    </citation>
    <scope>NUCLEOTIDE SEQUENCE [LARGE SCALE GENOMIC DNA]</scope>
    <source>
        <strain evidence="2 3">FT80W</strain>
    </source>
</reference>
<evidence type="ECO:0000313" key="2">
    <source>
        <dbReference type="EMBL" id="MRW94791.1"/>
    </source>
</evidence>
<accession>A0A6I2L982</accession>
<dbReference type="Gene3D" id="2.120.10.30">
    <property type="entry name" value="TolB, C-terminal domain"/>
    <property type="match status" value="4"/>
</dbReference>
<sequence length="695" mass="69371">MPILTRSSFAVALLAVSLTACGGGGGSSTPAAPPAATELSLSATGTSATAGGSGVTLTAGLNGAGTVSWTLAAGNPGTLSASSGGSVVYTPPALGSLSAATTVTVTITASSGSLSKTITLQVAPGDVPGLTLLAGTISPGVGAVVDGSGAGARFGNISSLAADSTGTVYVTERFCKCIRTIGTDGKVSKLASSSGGYADGDLSKLGVGTITQLTPMADGSLYFSDYTTVSLSSIVYSYTSHFRKIARDGSLSLLSTVTETAVPLGLTVANDGTLYAYNSRAIYLVGGDNNLTLLAGNPADSGTGTSVDGAGAAAHFTGILKLLASSDGNLYALDLGGALRQIGKTGVVTTLVPHSTTDYVPTLSIDAQGRPLLLFGNDLPSSYEVRRYSNGLVAPLYRVGTAGSVYRHPASLLTALADGSVVTSDVTSVTRIGADGQATLLAGVRSDYLDIAVDGQGADARLIFARLLAADRDGNIYSVSNLSEYTSVTTVRKITPAGDVSTVLDDKLGVIVTGIVVTPANAVMVSVRNLDGSYGGAIYQLAGGAVTLIAGTADGDNSPHQVDGQGSSARFGLPTLAGVDAAGNLYLDDFAVASGSTRTVRKITPAGVVSTINSLPAGLGVAADGNTYELVSGMAVYRVTPDGVRTRIAGDEHGPAAILPGALPAQLINANSIVMLDARHFAIAAGNGIYKLVLP</sequence>
<keyword evidence="3" id="KW-1185">Reference proteome</keyword>
<dbReference type="RefSeq" id="WP_154383660.1">
    <property type="nucleotide sequence ID" value="NZ_WKJK01000037.1"/>
</dbReference>
<dbReference type="PROSITE" id="PS51257">
    <property type="entry name" value="PROKAR_LIPOPROTEIN"/>
    <property type="match status" value="1"/>
</dbReference>
<organism evidence="2 3">
    <name type="scientific">Duganella guangzhouensis</name>
    <dbReference type="NCBI Taxonomy" id="2666084"/>
    <lineage>
        <taxon>Bacteria</taxon>
        <taxon>Pseudomonadati</taxon>
        <taxon>Pseudomonadota</taxon>
        <taxon>Betaproteobacteria</taxon>
        <taxon>Burkholderiales</taxon>
        <taxon>Oxalobacteraceae</taxon>
        <taxon>Telluria group</taxon>
        <taxon>Duganella</taxon>
    </lineage>
</organism>
<comment type="caution">
    <text evidence="2">The sequence shown here is derived from an EMBL/GenBank/DDBJ whole genome shotgun (WGS) entry which is preliminary data.</text>
</comment>
<keyword evidence="1" id="KW-0732">Signal</keyword>